<evidence type="ECO:0000313" key="8">
    <source>
        <dbReference type="EMBL" id="AWB48292.1"/>
    </source>
</evidence>
<evidence type="ECO:0000313" key="9">
    <source>
        <dbReference type="Proteomes" id="UP000244496"/>
    </source>
</evidence>
<dbReference type="PANTHER" id="PTHR30349">
    <property type="entry name" value="PHAGE INTEGRASE-RELATED"/>
    <property type="match status" value="1"/>
</dbReference>
<evidence type="ECO:0000256" key="3">
    <source>
        <dbReference type="ARBA" id="ARBA00023125"/>
    </source>
</evidence>
<evidence type="ECO:0000256" key="5">
    <source>
        <dbReference type="PROSITE-ProRule" id="PRU01248"/>
    </source>
</evidence>
<comment type="similarity">
    <text evidence="1">Belongs to the 'phage' integrase family.</text>
</comment>
<evidence type="ECO:0000256" key="2">
    <source>
        <dbReference type="ARBA" id="ARBA00022908"/>
    </source>
</evidence>
<dbReference type="GO" id="GO:0006310">
    <property type="term" value="P:DNA recombination"/>
    <property type="evidence" value="ECO:0007669"/>
    <property type="project" value="UniProtKB-KW"/>
</dbReference>
<name>A0A2S0UKF8_9RHOB</name>
<dbReference type="InterPro" id="IPR011010">
    <property type="entry name" value="DNA_brk_join_enz"/>
</dbReference>
<evidence type="ECO:0000256" key="4">
    <source>
        <dbReference type="ARBA" id="ARBA00023172"/>
    </source>
</evidence>
<evidence type="ECO:0000259" key="6">
    <source>
        <dbReference type="PROSITE" id="PS51898"/>
    </source>
</evidence>
<accession>A0A2S0UKF8</accession>
<dbReference type="InterPro" id="IPR002104">
    <property type="entry name" value="Integrase_catalytic"/>
</dbReference>
<dbReference type="PROSITE" id="PS51898">
    <property type="entry name" value="TYR_RECOMBINASE"/>
    <property type="match status" value="1"/>
</dbReference>
<dbReference type="Pfam" id="PF00589">
    <property type="entry name" value="Phage_integrase"/>
    <property type="match status" value="1"/>
</dbReference>
<feature type="domain" description="Core-binding (CB)" evidence="7">
    <location>
        <begin position="94"/>
        <end position="171"/>
    </location>
</feature>
<dbReference type="InterPro" id="IPR044068">
    <property type="entry name" value="CB"/>
</dbReference>
<organism evidence="8 9">
    <name type="scientific">Paragemmobacter aquarius</name>
    <dbReference type="NCBI Taxonomy" id="2169400"/>
    <lineage>
        <taxon>Bacteria</taxon>
        <taxon>Pseudomonadati</taxon>
        <taxon>Pseudomonadota</taxon>
        <taxon>Alphaproteobacteria</taxon>
        <taxon>Rhodobacterales</taxon>
        <taxon>Paracoccaceae</taxon>
        <taxon>Paragemmobacter</taxon>
    </lineage>
</organism>
<keyword evidence="3 5" id="KW-0238">DNA-binding</keyword>
<dbReference type="PROSITE" id="PS51900">
    <property type="entry name" value="CB"/>
    <property type="match status" value="1"/>
</dbReference>
<dbReference type="Proteomes" id="UP000244496">
    <property type="component" value="Chromosome"/>
</dbReference>
<dbReference type="PANTHER" id="PTHR30349:SF41">
    <property type="entry name" value="INTEGRASE_RECOMBINASE PROTEIN MJ0367-RELATED"/>
    <property type="match status" value="1"/>
</dbReference>
<proteinExistence type="inferred from homology"/>
<evidence type="ECO:0000256" key="1">
    <source>
        <dbReference type="ARBA" id="ARBA00008857"/>
    </source>
</evidence>
<keyword evidence="9" id="KW-1185">Reference proteome</keyword>
<evidence type="ECO:0000259" key="7">
    <source>
        <dbReference type="PROSITE" id="PS51900"/>
    </source>
</evidence>
<sequence>MRDQRLKRYDRLWTEMRLKNGKDVIGSFTAHESQTPDQIEATIDHLATQLDDMAMKRSAGGHFDDLDDAREEVIESVEGAALWRKIQVLRGDLTPLAPLCEAWLATKGKKSAKTLSDYRLALRLLVDEFPHRESVTWAKARNFLARLMGEKAKGTVEKYTIAYKGVWEHNGWATEASMWSVKNMDSAIPTLKVRSYTDDQFVKLMDGIRAKGKRKLWLAVKIAAYSGASLSGIVGMELRDWDTDRPSLFLPETKKEWRSRSIPCHPAIIADVEEWVGGRLANQTITNQFSEMKTELGFGKEHHFHSFRHSVANRLENARVSSREVKRLMGHLIGNITFDTYSAEGLGYEVLNEVVRAIRWPEVTY</sequence>
<dbReference type="GO" id="GO:0003677">
    <property type="term" value="F:DNA binding"/>
    <property type="evidence" value="ECO:0007669"/>
    <property type="project" value="UniProtKB-UniRule"/>
</dbReference>
<evidence type="ECO:0008006" key="10">
    <source>
        <dbReference type="Google" id="ProtNLM"/>
    </source>
</evidence>
<keyword evidence="4" id="KW-0233">DNA recombination</keyword>
<dbReference type="GO" id="GO:0015074">
    <property type="term" value="P:DNA integration"/>
    <property type="evidence" value="ECO:0007669"/>
    <property type="project" value="UniProtKB-KW"/>
</dbReference>
<keyword evidence="2" id="KW-0229">DNA integration</keyword>
<dbReference type="Gene3D" id="1.10.443.10">
    <property type="entry name" value="Intergrase catalytic core"/>
    <property type="match status" value="1"/>
</dbReference>
<dbReference type="SUPFAM" id="SSF56349">
    <property type="entry name" value="DNA breaking-rejoining enzymes"/>
    <property type="match status" value="1"/>
</dbReference>
<dbReference type="InterPro" id="IPR013762">
    <property type="entry name" value="Integrase-like_cat_sf"/>
</dbReference>
<dbReference type="KEGG" id="geh:HYN69_07000"/>
<dbReference type="EMBL" id="CP028918">
    <property type="protein sequence ID" value="AWB48292.1"/>
    <property type="molecule type" value="Genomic_DNA"/>
</dbReference>
<reference evidence="8 9" key="1">
    <citation type="submission" date="2018-04" db="EMBL/GenBank/DDBJ databases">
        <title>Genome sequencing of Gemmobacter.</title>
        <authorList>
            <person name="Yi H."/>
            <person name="Baek M.-G."/>
        </authorList>
    </citation>
    <scope>NUCLEOTIDE SEQUENCE [LARGE SCALE GENOMIC DNA]</scope>
    <source>
        <strain evidence="8 9">HYN0069</strain>
    </source>
</reference>
<dbReference type="AlphaFoldDB" id="A0A2S0UKF8"/>
<gene>
    <name evidence="8" type="ORF">HYN69_07000</name>
</gene>
<feature type="domain" description="Tyr recombinase" evidence="6">
    <location>
        <begin position="191"/>
        <end position="356"/>
    </location>
</feature>
<protein>
    <recommendedName>
        <fullName evidence="10">Phage integrase family protein</fullName>
    </recommendedName>
</protein>
<dbReference type="InterPro" id="IPR050090">
    <property type="entry name" value="Tyrosine_recombinase_XerCD"/>
</dbReference>